<feature type="domain" description="HTH tetR-type" evidence="6">
    <location>
        <begin position="23"/>
        <end position="83"/>
    </location>
</feature>
<organism evidence="7 8">
    <name type="scientific">Actinomycetospora succinea</name>
    <dbReference type="NCBI Taxonomy" id="663603"/>
    <lineage>
        <taxon>Bacteria</taxon>
        <taxon>Bacillati</taxon>
        <taxon>Actinomycetota</taxon>
        <taxon>Actinomycetes</taxon>
        <taxon>Pseudonocardiales</taxon>
        <taxon>Pseudonocardiaceae</taxon>
        <taxon>Actinomycetospora</taxon>
    </lineage>
</organism>
<feature type="DNA-binding region" description="H-T-H motif" evidence="4">
    <location>
        <begin position="46"/>
        <end position="65"/>
    </location>
</feature>
<sequence>MTQGDEATRTAPAPLGRRAATKARTRGALLDAARRVFAERGYGPASVEEIARTAGVSVGSVYVHFASKEALFTALLEAQTSADVSAMSAVVHDDPDETFAALDRLVAEVADSREEALLDAEMWLYAVRHPEFADRLAEHEVRMARFANDRLSHDWDAMDPAVRAAVRDDEFVIAAAALFHGMIRLRRVLGEEAVPTDLYSRVLRLILRLPDGAPVERPVG</sequence>
<accession>A0A4R6VPX3</accession>
<dbReference type="InterPro" id="IPR023772">
    <property type="entry name" value="DNA-bd_HTH_TetR-type_CS"/>
</dbReference>
<evidence type="ECO:0000259" key="6">
    <source>
        <dbReference type="PROSITE" id="PS50977"/>
    </source>
</evidence>
<evidence type="ECO:0000313" key="8">
    <source>
        <dbReference type="Proteomes" id="UP000295705"/>
    </source>
</evidence>
<name>A0A4R6VPX3_9PSEU</name>
<dbReference type="GO" id="GO:0003700">
    <property type="term" value="F:DNA-binding transcription factor activity"/>
    <property type="evidence" value="ECO:0007669"/>
    <property type="project" value="TreeGrafter"/>
</dbReference>
<dbReference type="Pfam" id="PF00440">
    <property type="entry name" value="TetR_N"/>
    <property type="match status" value="1"/>
</dbReference>
<keyword evidence="2 4" id="KW-0238">DNA-binding</keyword>
<dbReference type="SUPFAM" id="SSF46689">
    <property type="entry name" value="Homeodomain-like"/>
    <property type="match status" value="1"/>
</dbReference>
<dbReference type="GO" id="GO:0000976">
    <property type="term" value="F:transcription cis-regulatory region binding"/>
    <property type="evidence" value="ECO:0007669"/>
    <property type="project" value="TreeGrafter"/>
</dbReference>
<evidence type="ECO:0000256" key="3">
    <source>
        <dbReference type="ARBA" id="ARBA00023163"/>
    </source>
</evidence>
<proteinExistence type="predicted"/>
<dbReference type="Proteomes" id="UP000295705">
    <property type="component" value="Unassembled WGS sequence"/>
</dbReference>
<dbReference type="OrthoDB" id="3213419at2"/>
<protein>
    <submittedName>
        <fullName evidence="7">TetR family transcriptional regulator</fullName>
    </submittedName>
</protein>
<dbReference type="InterPro" id="IPR009057">
    <property type="entry name" value="Homeodomain-like_sf"/>
</dbReference>
<dbReference type="FunFam" id="1.10.10.60:FF:000141">
    <property type="entry name" value="TetR family transcriptional regulator"/>
    <property type="match status" value="1"/>
</dbReference>
<dbReference type="PRINTS" id="PR00455">
    <property type="entry name" value="HTHTETR"/>
</dbReference>
<dbReference type="PANTHER" id="PTHR30055">
    <property type="entry name" value="HTH-TYPE TRANSCRIPTIONAL REGULATOR RUTR"/>
    <property type="match status" value="1"/>
</dbReference>
<dbReference type="PROSITE" id="PS01081">
    <property type="entry name" value="HTH_TETR_1"/>
    <property type="match status" value="1"/>
</dbReference>
<evidence type="ECO:0000256" key="5">
    <source>
        <dbReference type="SAM" id="MobiDB-lite"/>
    </source>
</evidence>
<evidence type="ECO:0000256" key="2">
    <source>
        <dbReference type="ARBA" id="ARBA00023125"/>
    </source>
</evidence>
<evidence type="ECO:0000313" key="7">
    <source>
        <dbReference type="EMBL" id="TDQ65999.1"/>
    </source>
</evidence>
<keyword evidence="3" id="KW-0804">Transcription</keyword>
<dbReference type="Gene3D" id="1.10.357.10">
    <property type="entry name" value="Tetracycline Repressor, domain 2"/>
    <property type="match status" value="1"/>
</dbReference>
<dbReference type="PANTHER" id="PTHR30055:SF234">
    <property type="entry name" value="HTH-TYPE TRANSCRIPTIONAL REGULATOR BETI"/>
    <property type="match status" value="1"/>
</dbReference>
<keyword evidence="1" id="KW-0805">Transcription regulation</keyword>
<dbReference type="InterPro" id="IPR050109">
    <property type="entry name" value="HTH-type_TetR-like_transc_reg"/>
</dbReference>
<dbReference type="EMBL" id="SNYO01000001">
    <property type="protein sequence ID" value="TDQ65999.1"/>
    <property type="molecule type" value="Genomic_DNA"/>
</dbReference>
<comment type="caution">
    <text evidence="7">The sequence shown here is derived from an EMBL/GenBank/DDBJ whole genome shotgun (WGS) entry which is preliminary data.</text>
</comment>
<keyword evidence="8" id="KW-1185">Reference proteome</keyword>
<evidence type="ECO:0000256" key="1">
    <source>
        <dbReference type="ARBA" id="ARBA00023015"/>
    </source>
</evidence>
<dbReference type="AlphaFoldDB" id="A0A4R6VPX3"/>
<evidence type="ECO:0000256" key="4">
    <source>
        <dbReference type="PROSITE-ProRule" id="PRU00335"/>
    </source>
</evidence>
<dbReference type="RefSeq" id="WP_133825284.1">
    <property type="nucleotide sequence ID" value="NZ_BAABHR010000005.1"/>
</dbReference>
<gene>
    <name evidence="7" type="ORF">EV188_1011251</name>
</gene>
<reference evidence="7 8" key="1">
    <citation type="submission" date="2019-03" db="EMBL/GenBank/DDBJ databases">
        <title>Genomic Encyclopedia of Type Strains, Phase IV (KMG-IV): sequencing the most valuable type-strain genomes for metagenomic binning, comparative biology and taxonomic classification.</title>
        <authorList>
            <person name="Goeker M."/>
        </authorList>
    </citation>
    <scope>NUCLEOTIDE SEQUENCE [LARGE SCALE GENOMIC DNA]</scope>
    <source>
        <strain evidence="7 8">DSM 45775</strain>
    </source>
</reference>
<dbReference type="InterPro" id="IPR001647">
    <property type="entry name" value="HTH_TetR"/>
</dbReference>
<dbReference type="GO" id="GO:0045892">
    <property type="term" value="P:negative regulation of DNA-templated transcription"/>
    <property type="evidence" value="ECO:0007669"/>
    <property type="project" value="UniProtKB-ARBA"/>
</dbReference>
<feature type="region of interest" description="Disordered" evidence="5">
    <location>
        <begin position="1"/>
        <end position="22"/>
    </location>
</feature>
<dbReference type="PROSITE" id="PS50977">
    <property type="entry name" value="HTH_TETR_2"/>
    <property type="match status" value="1"/>
</dbReference>